<dbReference type="EMBL" id="JABCIY010000040">
    <property type="protein sequence ID" value="KAF7195446.1"/>
    <property type="molecule type" value="Genomic_DNA"/>
</dbReference>
<keyword evidence="3" id="KW-1185">Reference proteome</keyword>
<organism evidence="2 3">
    <name type="scientific">Pseudocercospora fuligena</name>
    <dbReference type="NCBI Taxonomy" id="685502"/>
    <lineage>
        <taxon>Eukaryota</taxon>
        <taxon>Fungi</taxon>
        <taxon>Dikarya</taxon>
        <taxon>Ascomycota</taxon>
        <taxon>Pezizomycotina</taxon>
        <taxon>Dothideomycetes</taxon>
        <taxon>Dothideomycetidae</taxon>
        <taxon>Mycosphaerellales</taxon>
        <taxon>Mycosphaerellaceae</taxon>
        <taxon>Pseudocercospora</taxon>
    </lineage>
</organism>
<accession>A0A8H6RQT4</accession>
<dbReference type="InterPro" id="IPR000210">
    <property type="entry name" value="BTB/POZ_dom"/>
</dbReference>
<dbReference type="InterPro" id="IPR011333">
    <property type="entry name" value="SKP1/BTB/POZ_sf"/>
</dbReference>
<feature type="domain" description="BTB" evidence="1">
    <location>
        <begin position="26"/>
        <end position="95"/>
    </location>
</feature>
<dbReference type="AlphaFoldDB" id="A0A8H6RQT4"/>
<dbReference type="PANTHER" id="PTHR47843:SF2">
    <property type="entry name" value="BTB DOMAIN-CONTAINING PROTEIN"/>
    <property type="match status" value="1"/>
</dbReference>
<dbReference type="SUPFAM" id="SSF54695">
    <property type="entry name" value="POZ domain"/>
    <property type="match status" value="1"/>
</dbReference>
<dbReference type="Gene3D" id="3.30.710.10">
    <property type="entry name" value="Potassium Channel Kv1.1, Chain A"/>
    <property type="match status" value="1"/>
</dbReference>
<evidence type="ECO:0000313" key="3">
    <source>
        <dbReference type="Proteomes" id="UP000660729"/>
    </source>
</evidence>
<dbReference type="PANTHER" id="PTHR47843">
    <property type="entry name" value="BTB DOMAIN-CONTAINING PROTEIN-RELATED"/>
    <property type="match status" value="1"/>
</dbReference>
<comment type="caution">
    <text evidence="2">The sequence shown here is derived from an EMBL/GenBank/DDBJ whole genome shotgun (WGS) entry which is preliminary data.</text>
</comment>
<reference evidence="2" key="1">
    <citation type="submission" date="2020-04" db="EMBL/GenBank/DDBJ databases">
        <title>Draft genome resource of the tomato pathogen Pseudocercospora fuligena.</title>
        <authorList>
            <person name="Zaccaron A."/>
        </authorList>
    </citation>
    <scope>NUCLEOTIDE SEQUENCE</scope>
    <source>
        <strain evidence="2">PF001</strain>
    </source>
</reference>
<proteinExistence type="predicted"/>
<protein>
    <recommendedName>
        <fullName evidence="1">BTB domain-containing protein</fullName>
    </recommendedName>
</protein>
<dbReference type="CDD" id="cd18186">
    <property type="entry name" value="BTB_POZ_ZBTB_KLHL-like"/>
    <property type="match status" value="1"/>
</dbReference>
<sequence length="386" mass="44136">MAGPAKARKGMDIEDRAASRKRYTSSIITLIVGADKERVTIHEDQLRASSPFFQAALDKRWKEGAILEISMPEDSIDVVIAYINWLYKDKMPHCEDPDQVLFAELYTFGERILDDAFCNTVLSEILFKMEKLDMGTRHIPGGPFIHKLYAGTTDESPARACFVDIYADRALPVWFETVDEYPPEFMHDLVKALTEQRAVPYSYKSRYEEREKWFKKKAEGKDITLTVNSGEDDATRQVELPENVEISAAYLTYLNTGKICWPDGKTTIDTCIDLYKVGEEMSDDEFCNASLTAFCKCLDGNGRGHQTPTFVIINRIYSEFGADCPLRSLVVTIYAEQARQGWLGVARHWDVPVSFLWDVVGEMAKGRGESKFRGFEVRREQWFKRT</sequence>
<name>A0A8H6RQT4_9PEZI</name>
<dbReference type="Proteomes" id="UP000660729">
    <property type="component" value="Unassembled WGS sequence"/>
</dbReference>
<dbReference type="OrthoDB" id="3648615at2759"/>
<gene>
    <name evidence="2" type="ORF">HII31_03338</name>
</gene>
<evidence type="ECO:0000313" key="2">
    <source>
        <dbReference type="EMBL" id="KAF7195446.1"/>
    </source>
</evidence>
<dbReference type="PROSITE" id="PS50097">
    <property type="entry name" value="BTB"/>
    <property type="match status" value="1"/>
</dbReference>
<evidence type="ECO:0000259" key="1">
    <source>
        <dbReference type="PROSITE" id="PS50097"/>
    </source>
</evidence>